<reference evidence="2 3" key="1">
    <citation type="submission" date="2024-08" db="EMBL/GenBank/DDBJ databases">
        <authorList>
            <person name="Cucini C."/>
            <person name="Frati F."/>
        </authorList>
    </citation>
    <scope>NUCLEOTIDE SEQUENCE [LARGE SCALE GENOMIC DNA]</scope>
</reference>
<dbReference type="Proteomes" id="UP001642540">
    <property type="component" value="Unassembled WGS sequence"/>
</dbReference>
<dbReference type="EMBL" id="CAXLJM020000141">
    <property type="protein sequence ID" value="CAL8140937.1"/>
    <property type="molecule type" value="Genomic_DNA"/>
</dbReference>
<protein>
    <submittedName>
        <fullName evidence="2">Uncharacterized protein</fullName>
    </submittedName>
</protein>
<keyword evidence="1" id="KW-0472">Membrane</keyword>
<keyword evidence="1" id="KW-1133">Transmembrane helix</keyword>
<proteinExistence type="predicted"/>
<keyword evidence="1" id="KW-0812">Transmembrane</keyword>
<comment type="caution">
    <text evidence="2">The sequence shown here is derived from an EMBL/GenBank/DDBJ whole genome shotgun (WGS) entry which is preliminary data.</text>
</comment>
<gene>
    <name evidence="2" type="ORF">ODALV1_LOCUS28497</name>
</gene>
<keyword evidence="3" id="KW-1185">Reference proteome</keyword>
<accession>A0ABP1S0U8</accession>
<feature type="transmembrane region" description="Helical" evidence="1">
    <location>
        <begin position="214"/>
        <end position="232"/>
    </location>
</feature>
<name>A0ABP1S0U8_9HEXA</name>
<sequence length="268" mass="29983">MRGSGSHTITIEEIHLNVNPLADENGLDSDEQSQLALEQALQAINFHENEGFILKYERTCYPDLSTPPRITGIGSESSETPSPWALTGPSHFGTICLKHGEKELLNFRYHSQYCLTFWKANDRISNVYVPQLPQTIGKIQCGAFGHGGTITDFVSKSIFLMSQVASEPAPRIHISDDIGNIISVAEGFRSLRRRGGTTWTDFKFTYSLPASNSLPASTKLMLAVGFIMWVFIYQEKKAGDRWAVIWLAITVVIIFASIWPILRLIDYL</sequence>
<evidence type="ECO:0000256" key="1">
    <source>
        <dbReference type="SAM" id="Phobius"/>
    </source>
</evidence>
<feature type="transmembrane region" description="Helical" evidence="1">
    <location>
        <begin position="244"/>
        <end position="262"/>
    </location>
</feature>
<evidence type="ECO:0000313" key="3">
    <source>
        <dbReference type="Proteomes" id="UP001642540"/>
    </source>
</evidence>
<organism evidence="2 3">
    <name type="scientific">Orchesella dallaii</name>
    <dbReference type="NCBI Taxonomy" id="48710"/>
    <lineage>
        <taxon>Eukaryota</taxon>
        <taxon>Metazoa</taxon>
        <taxon>Ecdysozoa</taxon>
        <taxon>Arthropoda</taxon>
        <taxon>Hexapoda</taxon>
        <taxon>Collembola</taxon>
        <taxon>Entomobryomorpha</taxon>
        <taxon>Entomobryoidea</taxon>
        <taxon>Orchesellidae</taxon>
        <taxon>Orchesellinae</taxon>
        <taxon>Orchesella</taxon>
    </lineage>
</organism>
<evidence type="ECO:0000313" key="2">
    <source>
        <dbReference type="EMBL" id="CAL8140937.1"/>
    </source>
</evidence>